<dbReference type="EMBL" id="JAEFBK010000006">
    <property type="protein sequence ID" value="KAG7591749.1"/>
    <property type="molecule type" value="Genomic_DNA"/>
</dbReference>
<organism evidence="2 3">
    <name type="scientific">Arabidopsis thaliana x Arabidopsis arenosa</name>
    <dbReference type="NCBI Taxonomy" id="1240361"/>
    <lineage>
        <taxon>Eukaryota</taxon>
        <taxon>Viridiplantae</taxon>
        <taxon>Streptophyta</taxon>
        <taxon>Embryophyta</taxon>
        <taxon>Tracheophyta</taxon>
        <taxon>Spermatophyta</taxon>
        <taxon>Magnoliopsida</taxon>
        <taxon>eudicotyledons</taxon>
        <taxon>Gunneridae</taxon>
        <taxon>Pentapetalae</taxon>
        <taxon>rosids</taxon>
        <taxon>malvids</taxon>
        <taxon>Brassicales</taxon>
        <taxon>Brassicaceae</taxon>
        <taxon>Camelineae</taxon>
        <taxon>Arabidopsis</taxon>
    </lineage>
</organism>
<dbReference type="GO" id="GO:0004842">
    <property type="term" value="F:ubiquitin-protein transferase activity"/>
    <property type="evidence" value="ECO:0007669"/>
    <property type="project" value="InterPro"/>
</dbReference>
<dbReference type="Pfam" id="PF04564">
    <property type="entry name" value="U-box"/>
    <property type="match status" value="1"/>
</dbReference>
<dbReference type="GO" id="GO:0016567">
    <property type="term" value="P:protein ubiquitination"/>
    <property type="evidence" value="ECO:0007669"/>
    <property type="project" value="InterPro"/>
</dbReference>
<feature type="domain" description="U-box" evidence="1">
    <location>
        <begin position="3"/>
        <end position="36"/>
    </location>
</feature>
<protein>
    <submittedName>
        <fullName evidence="2">U box domain</fullName>
    </submittedName>
</protein>
<comment type="caution">
    <text evidence="2">The sequence shown here is derived from an EMBL/GenBank/DDBJ whole genome shotgun (WGS) entry which is preliminary data.</text>
</comment>
<name>A0A8T2BYN7_9BRAS</name>
<reference evidence="2 3" key="1">
    <citation type="submission" date="2020-12" db="EMBL/GenBank/DDBJ databases">
        <title>Concerted genomic and epigenomic changes stabilize Arabidopsis allopolyploids.</title>
        <authorList>
            <person name="Chen Z."/>
        </authorList>
    </citation>
    <scope>NUCLEOTIDE SEQUENCE [LARGE SCALE GENOMIC DNA]</scope>
    <source>
        <strain evidence="2">Allo738</strain>
        <tissue evidence="2">Leaf</tissue>
    </source>
</reference>
<dbReference type="PROSITE" id="PS51698">
    <property type="entry name" value="U_BOX"/>
    <property type="match status" value="1"/>
</dbReference>
<dbReference type="InterPro" id="IPR003613">
    <property type="entry name" value="Ubox_domain"/>
</dbReference>
<accession>A0A8T2BYN7</accession>
<sequence>MLIPPEELRCPISLQLMCDPVITASGHTYERVYIEK</sequence>
<evidence type="ECO:0000259" key="1">
    <source>
        <dbReference type="PROSITE" id="PS51698"/>
    </source>
</evidence>
<evidence type="ECO:0000313" key="3">
    <source>
        <dbReference type="Proteomes" id="UP000694240"/>
    </source>
</evidence>
<evidence type="ECO:0000313" key="2">
    <source>
        <dbReference type="EMBL" id="KAG7591749.1"/>
    </source>
</evidence>
<proteinExistence type="predicted"/>
<feature type="non-terminal residue" evidence="2">
    <location>
        <position position="36"/>
    </location>
</feature>
<keyword evidence="3" id="KW-1185">Reference proteome</keyword>
<dbReference type="Proteomes" id="UP000694240">
    <property type="component" value="Chromosome 6"/>
</dbReference>
<gene>
    <name evidence="2" type="ORF">ISN45_Aa01g007400</name>
</gene>
<dbReference type="AlphaFoldDB" id="A0A8T2BYN7"/>